<dbReference type="EMBL" id="CP073078">
    <property type="protein sequence ID" value="QUD89499.1"/>
    <property type="molecule type" value="Genomic_DNA"/>
</dbReference>
<keyword evidence="3" id="KW-1185">Reference proteome</keyword>
<gene>
    <name evidence="2" type="ORF">KCG34_06355</name>
</gene>
<dbReference type="Proteomes" id="UP000676409">
    <property type="component" value="Chromosome"/>
</dbReference>
<name>A0A975G2P7_9CAUL</name>
<feature type="region of interest" description="Disordered" evidence="1">
    <location>
        <begin position="446"/>
        <end position="474"/>
    </location>
</feature>
<organism evidence="2 3">
    <name type="scientific">Phenylobacterium montanum</name>
    <dbReference type="NCBI Taxonomy" id="2823693"/>
    <lineage>
        <taxon>Bacteria</taxon>
        <taxon>Pseudomonadati</taxon>
        <taxon>Pseudomonadota</taxon>
        <taxon>Alphaproteobacteria</taxon>
        <taxon>Caulobacterales</taxon>
        <taxon>Caulobacteraceae</taxon>
        <taxon>Phenylobacterium</taxon>
    </lineage>
</organism>
<dbReference type="RefSeq" id="WP_211939551.1">
    <property type="nucleotide sequence ID" value="NZ_CP073078.1"/>
</dbReference>
<feature type="region of interest" description="Disordered" evidence="1">
    <location>
        <begin position="961"/>
        <end position="991"/>
    </location>
</feature>
<feature type="compositionally biased region" description="Acidic residues" evidence="1">
    <location>
        <begin position="1063"/>
        <end position="1077"/>
    </location>
</feature>
<feature type="compositionally biased region" description="Basic and acidic residues" evidence="1">
    <location>
        <begin position="446"/>
        <end position="460"/>
    </location>
</feature>
<dbReference type="InterPro" id="IPR015943">
    <property type="entry name" value="WD40/YVTN_repeat-like_dom_sf"/>
</dbReference>
<dbReference type="PANTHER" id="PTHR43739">
    <property type="entry name" value="XYLOGLUCANASE (EUROFUNG)"/>
    <property type="match status" value="1"/>
</dbReference>
<evidence type="ECO:0008006" key="4">
    <source>
        <dbReference type="Google" id="ProtNLM"/>
    </source>
</evidence>
<sequence length="1077" mass="113881">MTFKLDDIRPPQAGGVSTIRGIAVATLALAIGAPALAAAVPTTTAVIPNLSWRLLGPFRGGWSETVEGVPSRPDTFFMGAAGGGVWRTDNAGRTWTPLFDKAPAAPIGAIAVAPSAPNTVYVGTGQPTPRYDVAGGAGMFKSTDGGQTWQALGLEDTRAIGRIWVDPTDADTVLVAAVGHFFGPNAERGVFRSQDGGKTWAQTLKIDADTGVVDLAADPADHKVLFAAAWQARQYPWQSYFTPVAGAGSGIYRSLDGGVSWTRLGGLGWPPGALGRISLATARTARGLRVYAVISAGKAGGLYRSDDGGASWARVNDGQAFTSDYASHVTVAPDDPDVVYLVGQSVRRCAEGGKTCEIVRGAPGGDDYHQVWINPAHPDHMATASDQGTAISVDAGKTWSSWYNQPTGQFYHLGADNGFPWRVYAGQQDSGTVGIATRGDYGAIDQRDWRPVGGDERDYELPDPNDPNTVYGTGLGGRVTRWDARTATVANIAPDLSPNYGRRQTTTAHHYVWVTPMAVSRTGPTVLYLGAEVVFASKDQGHSWSVISPDLTGKAAGAKGCEATQVAVADAKACGYGAIWSMATSARHEGELWVGTDDGLIQFTRDGGAHWTDATPKGLPAWSKVASIDVSDLADGTAYVAIDSQRLDDVQPHALKTHDWGATWQDATGDLPKGHFASVLRADPKRAGLLYAGTEQSVFVSLDDGGHWRPLREGLPTAWVRDLLVHGDDLVAATQGRGLWVQDDIAPLREAGSINGEPVRLFTPAPAIRVRANVDRGDTPVPQEEPFGANPPAGAILDYWLATPAKTPVEIEIRDAAGDLVQRLTSQPQPEPTAERYFAKSWLHPEQPLPATAGAHRVVWNLCYARPQSLKYDYSIAANPGMAGPVTPEGALVAPGDYQVLLKADGRTEHQVVRVLADPRSAATPGELAQALALSRRISTSLALARRGYLERALAHDQLKAAADKAGPGALKDRAEAMAARTAERDDDPLQAASASLAGIETDLESADRAPTQAQAEAAAAQAARVETESAAWASLRDQDLARLSLDLEAARLPSVKLPPAEDLVDAPADDGGEDLP</sequence>
<evidence type="ECO:0000256" key="1">
    <source>
        <dbReference type="SAM" id="MobiDB-lite"/>
    </source>
</evidence>
<protein>
    <recommendedName>
        <fullName evidence="4">Sortilin N-terminal domain-containing protein</fullName>
    </recommendedName>
</protein>
<feature type="region of interest" description="Disordered" evidence="1">
    <location>
        <begin position="1052"/>
        <end position="1077"/>
    </location>
</feature>
<dbReference type="GO" id="GO:0010411">
    <property type="term" value="P:xyloglucan metabolic process"/>
    <property type="evidence" value="ECO:0007669"/>
    <property type="project" value="TreeGrafter"/>
</dbReference>
<accession>A0A975G2P7</accession>
<dbReference type="CDD" id="cd15482">
    <property type="entry name" value="Sialidase_non-viral"/>
    <property type="match status" value="1"/>
</dbReference>
<dbReference type="InterPro" id="IPR052025">
    <property type="entry name" value="Xyloglucanase_GH74"/>
</dbReference>
<dbReference type="Gene3D" id="2.130.10.10">
    <property type="entry name" value="YVTN repeat-like/Quinoprotein amine dehydrogenase"/>
    <property type="match status" value="3"/>
</dbReference>
<dbReference type="SUPFAM" id="SSF110296">
    <property type="entry name" value="Oligoxyloglucan reducing end-specific cellobiohydrolase"/>
    <property type="match status" value="2"/>
</dbReference>
<evidence type="ECO:0000313" key="3">
    <source>
        <dbReference type="Proteomes" id="UP000676409"/>
    </source>
</evidence>
<evidence type="ECO:0000313" key="2">
    <source>
        <dbReference type="EMBL" id="QUD89499.1"/>
    </source>
</evidence>
<proteinExistence type="predicted"/>
<dbReference type="PANTHER" id="PTHR43739:SF5">
    <property type="entry name" value="EXO-ALPHA-SIALIDASE"/>
    <property type="match status" value="1"/>
</dbReference>
<dbReference type="KEGG" id="caul:KCG34_06355"/>
<reference evidence="2" key="1">
    <citation type="submission" date="2021-04" db="EMBL/GenBank/DDBJ databases">
        <title>The complete genome sequence of Caulobacter sp. S6.</title>
        <authorList>
            <person name="Tang Y."/>
            <person name="Ouyang W."/>
            <person name="Liu Q."/>
            <person name="Huang B."/>
            <person name="Guo Z."/>
            <person name="Lei P."/>
        </authorList>
    </citation>
    <scope>NUCLEOTIDE SEQUENCE</scope>
    <source>
        <strain evidence="2">S6</strain>
    </source>
</reference>
<dbReference type="AlphaFoldDB" id="A0A975G2P7"/>